<dbReference type="Proteomes" id="UP001054252">
    <property type="component" value="Unassembled WGS sequence"/>
</dbReference>
<evidence type="ECO:0000313" key="2">
    <source>
        <dbReference type="Proteomes" id="UP001054252"/>
    </source>
</evidence>
<evidence type="ECO:0000313" key="1">
    <source>
        <dbReference type="EMBL" id="GKV05563.1"/>
    </source>
</evidence>
<comment type="caution">
    <text evidence="1">The sequence shown here is derived from an EMBL/GenBank/DDBJ whole genome shotgun (WGS) entry which is preliminary data.</text>
</comment>
<protein>
    <submittedName>
        <fullName evidence="1">Uncharacterized protein</fullName>
    </submittedName>
</protein>
<accession>A0AAV5J592</accession>
<name>A0AAV5J592_9ROSI</name>
<keyword evidence="2" id="KW-1185">Reference proteome</keyword>
<dbReference type="EMBL" id="BPVZ01000023">
    <property type="protein sequence ID" value="GKV05563.1"/>
    <property type="molecule type" value="Genomic_DNA"/>
</dbReference>
<organism evidence="1 2">
    <name type="scientific">Rubroshorea leprosula</name>
    <dbReference type="NCBI Taxonomy" id="152421"/>
    <lineage>
        <taxon>Eukaryota</taxon>
        <taxon>Viridiplantae</taxon>
        <taxon>Streptophyta</taxon>
        <taxon>Embryophyta</taxon>
        <taxon>Tracheophyta</taxon>
        <taxon>Spermatophyta</taxon>
        <taxon>Magnoliopsida</taxon>
        <taxon>eudicotyledons</taxon>
        <taxon>Gunneridae</taxon>
        <taxon>Pentapetalae</taxon>
        <taxon>rosids</taxon>
        <taxon>malvids</taxon>
        <taxon>Malvales</taxon>
        <taxon>Dipterocarpaceae</taxon>
        <taxon>Rubroshorea</taxon>
    </lineage>
</organism>
<proteinExistence type="predicted"/>
<sequence length="75" mass="8174">MISNRQTLRRLGCSSSLGHNKSTLVERQAPEAMATAVTTTWVMVKVMAPRIAGIAPEEVAAMVFKETKIVNLLFA</sequence>
<gene>
    <name evidence="1" type="ORF">SLEP1_g17560</name>
</gene>
<dbReference type="AlphaFoldDB" id="A0AAV5J592"/>
<reference evidence="1 2" key="1">
    <citation type="journal article" date="2021" name="Commun. Biol.">
        <title>The genome of Shorea leprosula (Dipterocarpaceae) highlights the ecological relevance of drought in aseasonal tropical rainforests.</title>
        <authorList>
            <person name="Ng K.K.S."/>
            <person name="Kobayashi M.J."/>
            <person name="Fawcett J.A."/>
            <person name="Hatakeyama M."/>
            <person name="Paape T."/>
            <person name="Ng C.H."/>
            <person name="Ang C.C."/>
            <person name="Tnah L.H."/>
            <person name="Lee C.T."/>
            <person name="Nishiyama T."/>
            <person name="Sese J."/>
            <person name="O'Brien M.J."/>
            <person name="Copetti D."/>
            <person name="Mohd Noor M.I."/>
            <person name="Ong R.C."/>
            <person name="Putra M."/>
            <person name="Sireger I.Z."/>
            <person name="Indrioko S."/>
            <person name="Kosugi Y."/>
            <person name="Izuno A."/>
            <person name="Isagi Y."/>
            <person name="Lee S.L."/>
            <person name="Shimizu K.K."/>
        </authorList>
    </citation>
    <scope>NUCLEOTIDE SEQUENCE [LARGE SCALE GENOMIC DNA]</scope>
    <source>
        <strain evidence="1">214</strain>
    </source>
</reference>